<reference evidence="1 2" key="1">
    <citation type="submission" date="2014-02" db="EMBL/GenBank/DDBJ databases">
        <title>Single nucleus genome sequencing reveals high similarity among nuclei of an endomycorrhizal fungus.</title>
        <authorList>
            <person name="Lin K."/>
            <person name="Geurts R."/>
            <person name="Zhang Z."/>
            <person name="Limpens E."/>
            <person name="Saunders D.G."/>
            <person name="Mu D."/>
            <person name="Pang E."/>
            <person name="Cao H."/>
            <person name="Cha H."/>
            <person name="Lin T."/>
            <person name="Zhou Q."/>
            <person name="Shang Y."/>
            <person name="Li Y."/>
            <person name="Ivanov S."/>
            <person name="Sharma T."/>
            <person name="Velzen R.V."/>
            <person name="Ruijter N.D."/>
            <person name="Aanen D.K."/>
            <person name="Win J."/>
            <person name="Kamoun S."/>
            <person name="Bisseling T."/>
            <person name="Huang S."/>
        </authorList>
    </citation>
    <scope>NUCLEOTIDE SEQUENCE [LARGE SCALE GENOMIC DNA]</scope>
    <source>
        <strain evidence="2">DAOM197198w</strain>
    </source>
</reference>
<protein>
    <submittedName>
        <fullName evidence="1">Uncharacterized protein</fullName>
    </submittedName>
</protein>
<sequence>MNDNEKISQKANIKKQSYIVNNKSDIIISLDEQFAQPIEKRKKIYEFRKYKLSEEMKRLWIYVRQPVA</sequence>
<dbReference type="OrthoDB" id="2149705at2759"/>
<dbReference type="Proteomes" id="UP000022910">
    <property type="component" value="Unassembled WGS sequence"/>
</dbReference>
<organism evidence="1 2">
    <name type="scientific">Rhizophagus irregularis (strain DAOM 197198w)</name>
    <name type="common">Glomus intraradices</name>
    <dbReference type="NCBI Taxonomy" id="1432141"/>
    <lineage>
        <taxon>Eukaryota</taxon>
        <taxon>Fungi</taxon>
        <taxon>Fungi incertae sedis</taxon>
        <taxon>Mucoromycota</taxon>
        <taxon>Glomeromycotina</taxon>
        <taxon>Glomeromycetes</taxon>
        <taxon>Glomerales</taxon>
        <taxon>Glomeraceae</taxon>
        <taxon>Rhizophagus</taxon>
    </lineage>
</organism>
<gene>
    <name evidence="1" type="ORF">RirG_073760</name>
</gene>
<evidence type="ECO:0000313" key="2">
    <source>
        <dbReference type="Proteomes" id="UP000022910"/>
    </source>
</evidence>
<keyword evidence="2" id="KW-1185">Reference proteome</keyword>
<name>A0A015KWN1_RHIIW</name>
<dbReference type="AlphaFoldDB" id="A0A015KWN1"/>
<proteinExistence type="predicted"/>
<comment type="caution">
    <text evidence="1">The sequence shown here is derived from an EMBL/GenBank/DDBJ whole genome shotgun (WGS) entry which is preliminary data.</text>
</comment>
<dbReference type="EMBL" id="JEMT01015830">
    <property type="protein sequence ID" value="EXX71974.1"/>
    <property type="molecule type" value="Genomic_DNA"/>
</dbReference>
<accession>A0A015KWN1</accession>
<evidence type="ECO:0000313" key="1">
    <source>
        <dbReference type="EMBL" id="EXX71974.1"/>
    </source>
</evidence>
<dbReference type="HOGENOM" id="CLU_2795210_0_0_1"/>